<accession>A0AAE3IQJ7</accession>
<evidence type="ECO:0000313" key="3">
    <source>
        <dbReference type="Proteomes" id="UP001209317"/>
    </source>
</evidence>
<keyword evidence="3" id="KW-1185">Reference proteome</keyword>
<reference evidence="2" key="1">
    <citation type="submission" date="2022-10" db="EMBL/GenBank/DDBJ databases">
        <authorList>
            <person name="Kim H.S."/>
            <person name="Kim J.-S."/>
            <person name="Suh M.K."/>
            <person name="Eom M.K."/>
            <person name="Lee J.-S."/>
        </authorList>
    </citation>
    <scope>NUCLEOTIDE SEQUENCE</scope>
    <source>
        <strain evidence="2">LIP-5</strain>
    </source>
</reference>
<comment type="caution">
    <text evidence="2">The sequence shown here is derived from an EMBL/GenBank/DDBJ whole genome shotgun (WGS) entry which is preliminary data.</text>
</comment>
<feature type="coiled-coil region" evidence="1">
    <location>
        <begin position="3"/>
        <end position="47"/>
    </location>
</feature>
<dbReference type="AlphaFoldDB" id="A0AAE3IQJ7"/>
<protein>
    <submittedName>
        <fullName evidence="2">Uncharacterized protein</fullName>
    </submittedName>
</protein>
<proteinExistence type="predicted"/>
<dbReference type="Proteomes" id="UP001209317">
    <property type="component" value="Unassembled WGS sequence"/>
</dbReference>
<evidence type="ECO:0000256" key="1">
    <source>
        <dbReference type="SAM" id="Coils"/>
    </source>
</evidence>
<dbReference type="RefSeq" id="WP_263037465.1">
    <property type="nucleotide sequence ID" value="NZ_JAOTPL010000005.1"/>
</dbReference>
<evidence type="ECO:0000313" key="2">
    <source>
        <dbReference type="EMBL" id="MCU7693977.1"/>
    </source>
</evidence>
<organism evidence="2 3">
    <name type="scientific">Haoranjiania flava</name>
    <dbReference type="NCBI Taxonomy" id="1856322"/>
    <lineage>
        <taxon>Bacteria</taxon>
        <taxon>Pseudomonadati</taxon>
        <taxon>Bacteroidota</taxon>
        <taxon>Chitinophagia</taxon>
        <taxon>Chitinophagales</taxon>
        <taxon>Chitinophagaceae</taxon>
        <taxon>Haoranjiania</taxon>
    </lineage>
</organism>
<sequence>MDNTQLQSLEEKLQQLLRRYKRLQKENENLKEELHRTSKELALSRNDISVLQQQLDVKKLGVQNWTDQEKKTLNARIDAYLKEIDSCLHLLNS</sequence>
<keyword evidence="1" id="KW-0175">Coiled coil</keyword>
<dbReference type="EMBL" id="JAOTPL010000005">
    <property type="protein sequence ID" value="MCU7693977.1"/>
    <property type="molecule type" value="Genomic_DNA"/>
</dbReference>
<name>A0AAE3IQJ7_9BACT</name>
<gene>
    <name evidence="2" type="ORF">OD355_05535</name>
</gene>